<evidence type="ECO:0000256" key="1">
    <source>
        <dbReference type="SAM" id="Phobius"/>
    </source>
</evidence>
<dbReference type="EMBL" id="SHKY01000001">
    <property type="protein sequence ID" value="RZU51934.1"/>
    <property type="molecule type" value="Genomic_DNA"/>
</dbReference>
<evidence type="ECO:0008006" key="4">
    <source>
        <dbReference type="Google" id="ProtNLM"/>
    </source>
</evidence>
<organism evidence="2 3">
    <name type="scientific">Krasilnikovia cinnamomea</name>
    <dbReference type="NCBI Taxonomy" id="349313"/>
    <lineage>
        <taxon>Bacteria</taxon>
        <taxon>Bacillati</taxon>
        <taxon>Actinomycetota</taxon>
        <taxon>Actinomycetes</taxon>
        <taxon>Micromonosporales</taxon>
        <taxon>Micromonosporaceae</taxon>
        <taxon>Krasilnikovia</taxon>
    </lineage>
</organism>
<keyword evidence="1" id="KW-1133">Transmembrane helix</keyword>
<protein>
    <recommendedName>
        <fullName evidence="4">DUF4190 domain-containing protein</fullName>
    </recommendedName>
</protein>
<feature type="transmembrane region" description="Helical" evidence="1">
    <location>
        <begin position="80"/>
        <end position="106"/>
    </location>
</feature>
<feature type="transmembrane region" description="Helical" evidence="1">
    <location>
        <begin position="127"/>
        <end position="151"/>
    </location>
</feature>
<dbReference type="AlphaFoldDB" id="A0A4Q7ZMT0"/>
<sequence length="154" mass="15222">MPAGGPYPALTAVPPPPAPAERWRPARVDPVAGTEFGLVQYSVPPIASGLATGALIAGIASILVSTLVFCFGLSGASEGWGGWVGGAFALLAVLAGGGAIAVGLVGMRQIRRSGESGRVRFTGRGRAIAGISCGGVGAGLALLALVLTLLLQFS</sequence>
<feature type="transmembrane region" description="Helical" evidence="1">
    <location>
        <begin position="50"/>
        <end position="74"/>
    </location>
</feature>
<accession>A0A4Q7ZMT0</accession>
<keyword evidence="1" id="KW-0472">Membrane</keyword>
<proteinExistence type="predicted"/>
<evidence type="ECO:0000313" key="3">
    <source>
        <dbReference type="Proteomes" id="UP000292564"/>
    </source>
</evidence>
<keyword evidence="3" id="KW-1185">Reference proteome</keyword>
<name>A0A4Q7ZMT0_9ACTN</name>
<gene>
    <name evidence="2" type="ORF">EV385_3774</name>
</gene>
<dbReference type="Proteomes" id="UP000292564">
    <property type="component" value="Unassembled WGS sequence"/>
</dbReference>
<reference evidence="2 3" key="1">
    <citation type="submission" date="2019-02" db="EMBL/GenBank/DDBJ databases">
        <title>Sequencing the genomes of 1000 actinobacteria strains.</title>
        <authorList>
            <person name="Klenk H.-P."/>
        </authorList>
    </citation>
    <scope>NUCLEOTIDE SEQUENCE [LARGE SCALE GENOMIC DNA]</scope>
    <source>
        <strain evidence="2 3">DSM 45162</strain>
    </source>
</reference>
<evidence type="ECO:0000313" key="2">
    <source>
        <dbReference type="EMBL" id="RZU51934.1"/>
    </source>
</evidence>
<comment type="caution">
    <text evidence="2">The sequence shown here is derived from an EMBL/GenBank/DDBJ whole genome shotgun (WGS) entry which is preliminary data.</text>
</comment>
<keyword evidence="1" id="KW-0812">Transmembrane</keyword>